<evidence type="ECO:0000256" key="4">
    <source>
        <dbReference type="ARBA" id="ARBA00022679"/>
    </source>
</evidence>
<evidence type="ECO:0000256" key="6">
    <source>
        <dbReference type="ARBA" id="ARBA00022722"/>
    </source>
</evidence>
<organism evidence="15 16">
    <name type="scientific">Astyanax mexicanus</name>
    <name type="common">Blind cave fish</name>
    <name type="synonym">Astyanax fasciatus mexicanus</name>
    <dbReference type="NCBI Taxonomy" id="7994"/>
    <lineage>
        <taxon>Eukaryota</taxon>
        <taxon>Metazoa</taxon>
        <taxon>Chordata</taxon>
        <taxon>Craniata</taxon>
        <taxon>Vertebrata</taxon>
        <taxon>Euteleostomi</taxon>
        <taxon>Actinopterygii</taxon>
        <taxon>Neopterygii</taxon>
        <taxon>Teleostei</taxon>
        <taxon>Ostariophysi</taxon>
        <taxon>Characiformes</taxon>
        <taxon>Characoidei</taxon>
        <taxon>Acestrorhamphidae</taxon>
        <taxon>Acestrorhamphinae</taxon>
        <taxon>Astyanax</taxon>
    </lineage>
</organism>
<dbReference type="InterPro" id="IPR036397">
    <property type="entry name" value="RNaseH_sf"/>
</dbReference>
<dbReference type="InterPro" id="IPR043502">
    <property type="entry name" value="DNA/RNA_pol_sf"/>
</dbReference>
<evidence type="ECO:0000256" key="10">
    <source>
        <dbReference type="ARBA" id="ARBA00039658"/>
    </source>
</evidence>
<reference evidence="15" key="3">
    <citation type="submission" date="2025-08" db="UniProtKB">
        <authorList>
            <consortium name="Ensembl"/>
        </authorList>
    </citation>
    <scope>IDENTIFICATION</scope>
</reference>
<dbReference type="Gene3D" id="3.10.10.10">
    <property type="entry name" value="HIV Type 1 Reverse Transcriptase, subunit A, domain 1"/>
    <property type="match status" value="1"/>
</dbReference>
<dbReference type="InterPro" id="IPR054465">
    <property type="entry name" value="Integrase_p58-like_C"/>
</dbReference>
<dbReference type="Gene3D" id="3.30.420.10">
    <property type="entry name" value="Ribonuclease H-like superfamily/Ribonuclease H"/>
    <property type="match status" value="1"/>
</dbReference>
<keyword evidence="16" id="KW-1185">Reference proteome</keyword>
<dbReference type="AlphaFoldDB" id="A0A3B1IDL1"/>
<dbReference type="SUPFAM" id="SSF50630">
    <property type="entry name" value="Acid proteases"/>
    <property type="match status" value="1"/>
</dbReference>
<dbReference type="Gene3D" id="2.40.70.10">
    <property type="entry name" value="Acid Proteases"/>
    <property type="match status" value="1"/>
</dbReference>
<dbReference type="EC" id="3.1.26.4" evidence="2"/>
<protein>
    <recommendedName>
        <fullName evidence="10">Gypsy retrotransposon integrase-like protein 1</fullName>
        <ecNumber evidence="3">2.7.7.49</ecNumber>
        <ecNumber evidence="2">3.1.26.4</ecNumber>
    </recommendedName>
</protein>
<dbReference type="SUPFAM" id="SSF47353">
    <property type="entry name" value="Retrovirus capsid dimerization domain-like"/>
    <property type="match status" value="1"/>
</dbReference>
<dbReference type="InterPro" id="IPR001584">
    <property type="entry name" value="Integrase_cat-core"/>
</dbReference>
<dbReference type="CDD" id="cd01647">
    <property type="entry name" value="RT_LTR"/>
    <property type="match status" value="1"/>
</dbReference>
<keyword evidence="6" id="KW-0540">Nuclease</keyword>
<dbReference type="InterPro" id="IPR050951">
    <property type="entry name" value="Retrovirus_Pol_polyprotein"/>
</dbReference>
<evidence type="ECO:0000256" key="2">
    <source>
        <dbReference type="ARBA" id="ARBA00012180"/>
    </source>
</evidence>
<reference evidence="16" key="2">
    <citation type="journal article" date="2014" name="Nat. Commun.">
        <title>The cavefish genome reveals candidate genes for eye loss.</title>
        <authorList>
            <person name="McGaugh S.E."/>
            <person name="Gross J.B."/>
            <person name="Aken B."/>
            <person name="Blin M."/>
            <person name="Borowsky R."/>
            <person name="Chalopin D."/>
            <person name="Hinaux H."/>
            <person name="Jeffery W.R."/>
            <person name="Keene A."/>
            <person name="Ma L."/>
            <person name="Minx P."/>
            <person name="Murphy D."/>
            <person name="O'Quin K.E."/>
            <person name="Retaux S."/>
            <person name="Rohner N."/>
            <person name="Searle S.M."/>
            <person name="Stahl B.A."/>
            <person name="Tabin C."/>
            <person name="Volff J.N."/>
            <person name="Yoshizawa M."/>
            <person name="Warren W.C."/>
        </authorList>
    </citation>
    <scope>NUCLEOTIDE SEQUENCE [LARGE SCALE GENOMIC DNA]</scope>
    <source>
        <strain evidence="16">female</strain>
    </source>
</reference>
<evidence type="ECO:0000259" key="12">
    <source>
        <dbReference type="PROSITE" id="PS50804"/>
    </source>
</evidence>
<dbReference type="InterPro" id="IPR038269">
    <property type="entry name" value="SCAN_sf"/>
</dbReference>
<dbReference type="Gene3D" id="1.10.4020.10">
    <property type="entry name" value="DNA breaking-rejoining enzymes"/>
    <property type="match status" value="1"/>
</dbReference>
<dbReference type="Bgee" id="ENSAMXG00000038169">
    <property type="expression patterns" value="Expressed in testis"/>
</dbReference>
<dbReference type="Gene3D" id="1.10.340.70">
    <property type="match status" value="1"/>
</dbReference>
<dbReference type="GO" id="GO:0003676">
    <property type="term" value="F:nucleic acid binding"/>
    <property type="evidence" value="ECO:0007669"/>
    <property type="project" value="InterPro"/>
</dbReference>
<dbReference type="GeneTree" id="ENSGT01050000244855"/>
<dbReference type="InterPro" id="IPR043128">
    <property type="entry name" value="Rev_trsase/Diguanyl_cyclase"/>
</dbReference>
<dbReference type="InterPro" id="IPR012337">
    <property type="entry name" value="RNaseH-like_sf"/>
</dbReference>
<dbReference type="SUPFAM" id="SSF56672">
    <property type="entry name" value="DNA/RNA polymerases"/>
    <property type="match status" value="1"/>
</dbReference>
<dbReference type="Pfam" id="PF17921">
    <property type="entry name" value="Integrase_H2C2"/>
    <property type="match status" value="1"/>
</dbReference>
<accession>A0A3B1IDL1</accession>
<sequence>MAQLLRITKRWLQPHQSSADQVAEKVAMDRFLRTLPTELRKAVGFKGPDSARAMVEATEAAELTLAMPRAERRDHGATFPRRDNTPKPELRFLPPVRKTQSRNDFPSPRDEPMPTEPEPVAPTKTWLAGCTVHQTRLPATHTLKVNGKRVPAFFDTGSTITLLRPTLLEAPIERGRPLPISCVHGDVRQVPSAKVKLARGSQEWPITVGLVEDLPVPLLVGRDFPGFSVTAEPRPRGKKKRTPTQRSFRGRQRALLAEDATASASTTPEGEPQNGPNPLSDLTLQVRREGTFARDQKSDERLRNAWRQVAEVEGENVLGHRLPTEFFLVRDGLLYYRAIRRGESTDLLVLPRSKIDAAMYLAHAHPLGGHLGYENTLKKLKDRFHWPSMEAEVRNFCQRCAVCQSTSPRKPAPAPLIPLPIIGVPFERLGMDLVGPLPKSARGHEYLLVLVDYATRYPEAVALRKANTRSIAKELVLLFSRVGLPKEILSDQGTPFVSNLMKEVCRLLKIKHLHTSIYHPQTDGLVERYNQTLKRMLRRLIDEDGRNWDLLLPYILFAVRETPQASTGFTPFELLYGRRPRGLLDVAKEAWESQPSPFKTVVEYVQDMQARIEKVAPLVRQNMEQAQMAQKQIYNRAAQPREFQPGDRVLILVPTANCKFLARWQGPYTITEKVGPVNYKVHQPGRRTCNQLYHINLIKKWIEPVPLVSAVAQVQDPPPREALPLGQDLTPRQKQELRELVDHYTKVFSSLPGQTHLVQHDIKTPPGFVVRQRPYRLPQARREAVETEVQKMLEMGIIEPSDSPWSSPIVLVPKPDGSWRFCNDFRRLNKVSAFDSYPIPRIDDLIDRLGTARFISTFDLTKGYWQVPLSPQAKPKTAFSTPSGHWHYRFLPFGLHGAPATFQRLMDVVLRPCRAFAAAYLDDVVVHSTSWAEHLVHLSKVLDALLEAGLTANPAKCHLGLSEAQYLGYSIGRGILRPQESKTAAIKDCPRPTTKTQVRAFLGLAGYYRRFVPNFSSIAVPLTDMTKKRQPEEVQWSTDAEKAFTQLKEALTSAPVLRNPDFSQPFIVHTDASEIGLGAVLSQEVDGMEHPILFLSKKLNPTERRYAAIEREALAIKWALNELRFYLLGRPFTLVTDHAPLQWLANAKDTNAKITRWFLSLQDFNFSLLHRPGSLHGNADALSRLPVLWAAPRWTSGLALGRACCHREGLLPHQQNKARATTAVQPVNPCAEVKQNKQHMEAEGGDWN</sequence>
<dbReference type="Gene3D" id="3.30.70.270">
    <property type="match status" value="2"/>
</dbReference>
<dbReference type="GO" id="GO:0004523">
    <property type="term" value="F:RNA-DNA hybrid ribonuclease activity"/>
    <property type="evidence" value="ECO:0007669"/>
    <property type="project" value="UniProtKB-EC"/>
</dbReference>
<dbReference type="FunFam" id="1.10.340.70:FF:000001">
    <property type="entry name" value="Retrovirus-related Pol polyprotein from transposon gypsy-like Protein"/>
    <property type="match status" value="1"/>
</dbReference>
<feature type="region of interest" description="Disordered" evidence="11">
    <location>
        <begin position="226"/>
        <end position="281"/>
    </location>
</feature>
<evidence type="ECO:0000256" key="8">
    <source>
        <dbReference type="ARBA" id="ARBA00022801"/>
    </source>
</evidence>
<dbReference type="InterPro" id="IPR000477">
    <property type="entry name" value="RT_dom"/>
</dbReference>
<proteinExistence type="inferred from homology"/>
<evidence type="ECO:0000313" key="16">
    <source>
        <dbReference type="Proteomes" id="UP000018467"/>
    </source>
</evidence>
<dbReference type="FunFam" id="3.30.70.270:FF:000020">
    <property type="entry name" value="Transposon Tf2-6 polyprotein-like Protein"/>
    <property type="match status" value="1"/>
</dbReference>
<dbReference type="FunFam" id="3.30.420.10:FF:000032">
    <property type="entry name" value="Retrovirus-related Pol polyprotein from transposon 297-like Protein"/>
    <property type="match status" value="1"/>
</dbReference>
<feature type="domain" description="Reverse transcriptase" evidence="13">
    <location>
        <begin position="793"/>
        <end position="971"/>
    </location>
</feature>
<evidence type="ECO:0000313" key="15">
    <source>
        <dbReference type="Ensembl" id="ENSAMXP00000027660.1"/>
    </source>
</evidence>
<feature type="compositionally biased region" description="Polar residues" evidence="11">
    <location>
        <begin position="262"/>
        <end position="281"/>
    </location>
</feature>
<evidence type="ECO:0000259" key="14">
    <source>
        <dbReference type="PROSITE" id="PS50994"/>
    </source>
</evidence>
<keyword evidence="8" id="KW-0378">Hydrolase</keyword>
<evidence type="ECO:0000256" key="1">
    <source>
        <dbReference type="ARBA" id="ARBA00010879"/>
    </source>
</evidence>
<dbReference type="GO" id="GO:0003964">
    <property type="term" value="F:RNA-directed DNA polymerase activity"/>
    <property type="evidence" value="ECO:0007669"/>
    <property type="project" value="UniProtKB-KW"/>
</dbReference>
<comment type="similarity">
    <text evidence="1">Belongs to the beta type-B retroviral polymerase family. HERV class-II K(HML-2) pol subfamily.</text>
</comment>
<dbReference type="Pfam" id="PF22938">
    <property type="entry name" value="Integrase_p58_C"/>
    <property type="match status" value="1"/>
</dbReference>
<dbReference type="PROSITE" id="PS50878">
    <property type="entry name" value="RT_POL"/>
    <property type="match status" value="1"/>
</dbReference>
<feature type="compositionally biased region" description="Basic residues" evidence="11">
    <location>
        <begin position="236"/>
        <end position="252"/>
    </location>
</feature>
<keyword evidence="5" id="KW-0548">Nucleotidyltransferase</keyword>
<keyword evidence="9" id="KW-0695">RNA-directed DNA polymerase</keyword>
<feature type="compositionally biased region" description="Basic and acidic residues" evidence="11">
    <location>
        <begin position="69"/>
        <end position="90"/>
    </location>
</feature>
<keyword evidence="7" id="KW-0255">Endonuclease</keyword>
<feature type="domain" description="Integrase catalytic" evidence="14">
    <location>
        <begin position="421"/>
        <end position="579"/>
    </location>
</feature>
<dbReference type="PANTHER" id="PTHR37984:SF5">
    <property type="entry name" value="PROTEIN NYNRIN-LIKE"/>
    <property type="match status" value="1"/>
</dbReference>
<dbReference type="CDD" id="cd00303">
    <property type="entry name" value="retropepsin_like"/>
    <property type="match status" value="1"/>
</dbReference>
<dbReference type="FunFam" id="3.10.20.370:FF:000001">
    <property type="entry name" value="Retrovirus-related Pol polyprotein from transposon 17.6-like protein"/>
    <property type="match status" value="1"/>
</dbReference>
<dbReference type="PROSITE" id="PS50994">
    <property type="entry name" value="INTEGRASE"/>
    <property type="match status" value="1"/>
</dbReference>
<dbReference type="InterPro" id="IPR021109">
    <property type="entry name" value="Peptidase_aspartic_dom_sf"/>
</dbReference>
<keyword evidence="4" id="KW-0808">Transferase</keyword>
<dbReference type="Pfam" id="PF02023">
    <property type="entry name" value="SCAN"/>
    <property type="match status" value="1"/>
</dbReference>
<evidence type="ECO:0000259" key="13">
    <source>
        <dbReference type="PROSITE" id="PS50878"/>
    </source>
</evidence>
<feature type="domain" description="SCAN box" evidence="12">
    <location>
        <begin position="1"/>
        <end position="65"/>
    </location>
</feature>
<dbReference type="PANTHER" id="PTHR37984">
    <property type="entry name" value="PROTEIN CBG26694"/>
    <property type="match status" value="1"/>
</dbReference>
<dbReference type="SUPFAM" id="SSF53098">
    <property type="entry name" value="Ribonuclease H-like"/>
    <property type="match status" value="1"/>
</dbReference>
<dbReference type="GO" id="GO:0015074">
    <property type="term" value="P:DNA integration"/>
    <property type="evidence" value="ECO:0007669"/>
    <property type="project" value="InterPro"/>
</dbReference>
<name>A0A3B1IDL1_ASTMX</name>
<dbReference type="InterPro" id="IPR003309">
    <property type="entry name" value="SCAN_dom"/>
</dbReference>
<dbReference type="CDD" id="cd09274">
    <property type="entry name" value="RNase_HI_RT_Ty3"/>
    <property type="match status" value="1"/>
</dbReference>
<evidence type="ECO:0000256" key="11">
    <source>
        <dbReference type="SAM" id="MobiDB-lite"/>
    </source>
</evidence>
<evidence type="ECO:0000256" key="9">
    <source>
        <dbReference type="ARBA" id="ARBA00022918"/>
    </source>
</evidence>
<reference evidence="15" key="4">
    <citation type="submission" date="2025-09" db="UniProtKB">
        <authorList>
            <consortium name="Ensembl"/>
        </authorList>
    </citation>
    <scope>IDENTIFICATION</scope>
</reference>
<dbReference type="InterPro" id="IPR041373">
    <property type="entry name" value="RT_RNaseH"/>
</dbReference>
<reference evidence="16" key="1">
    <citation type="submission" date="2013-03" db="EMBL/GenBank/DDBJ databases">
        <authorList>
            <person name="Jeffery W."/>
            <person name="Warren W."/>
            <person name="Wilson R.K."/>
        </authorList>
    </citation>
    <scope>NUCLEOTIDE SEQUENCE</scope>
    <source>
        <strain evidence="16">female</strain>
    </source>
</reference>
<dbReference type="Ensembl" id="ENSAMXT00000044431.1">
    <property type="protein sequence ID" value="ENSAMXP00000027660.1"/>
    <property type="gene ID" value="ENSAMXG00000038169.1"/>
</dbReference>
<dbReference type="Pfam" id="PF00078">
    <property type="entry name" value="RVT_1"/>
    <property type="match status" value="1"/>
</dbReference>
<dbReference type="Proteomes" id="UP000018467">
    <property type="component" value="Unassembled WGS sequence"/>
</dbReference>
<dbReference type="Pfam" id="PF17917">
    <property type="entry name" value="RT_RNaseH"/>
    <property type="match status" value="1"/>
</dbReference>
<dbReference type="PROSITE" id="PS50804">
    <property type="entry name" value="SCAN_BOX"/>
    <property type="match status" value="1"/>
</dbReference>
<dbReference type="InterPro" id="IPR041588">
    <property type="entry name" value="Integrase_H2C2"/>
</dbReference>
<feature type="region of interest" description="Disordered" evidence="11">
    <location>
        <begin position="68"/>
        <end position="121"/>
    </location>
</feature>
<evidence type="ECO:0000256" key="5">
    <source>
        <dbReference type="ARBA" id="ARBA00022695"/>
    </source>
</evidence>
<evidence type="ECO:0000256" key="7">
    <source>
        <dbReference type="ARBA" id="ARBA00022759"/>
    </source>
</evidence>
<dbReference type="EC" id="2.7.7.49" evidence="3"/>
<evidence type="ECO:0000256" key="3">
    <source>
        <dbReference type="ARBA" id="ARBA00012493"/>
    </source>
</evidence>
<dbReference type="Pfam" id="PF00665">
    <property type="entry name" value="rve"/>
    <property type="match status" value="1"/>
</dbReference>
<dbReference type="InParanoid" id="A0A3B1IDL1"/>